<feature type="compositionally biased region" description="Polar residues" evidence="1">
    <location>
        <begin position="43"/>
        <end position="56"/>
    </location>
</feature>
<evidence type="ECO:0000256" key="1">
    <source>
        <dbReference type="SAM" id="MobiDB-lite"/>
    </source>
</evidence>
<evidence type="ECO:0000313" key="3">
    <source>
        <dbReference type="Proteomes" id="UP000095767"/>
    </source>
</evidence>
<proteinExistence type="predicted"/>
<sequence>LKVDRLPPVGRYAALPARLRCGGYGQMGTSSPPSAAASHTASRGTGTEVTTSRRTR</sequence>
<dbReference type="EMBL" id="LWDX02036015">
    <property type="protein sequence ID" value="OEL25886.1"/>
    <property type="molecule type" value="Genomic_DNA"/>
</dbReference>
<evidence type="ECO:0000313" key="2">
    <source>
        <dbReference type="EMBL" id="OEL25886.1"/>
    </source>
</evidence>
<organism evidence="2 3">
    <name type="scientific">Dichanthelium oligosanthes</name>
    <dbReference type="NCBI Taxonomy" id="888268"/>
    <lineage>
        <taxon>Eukaryota</taxon>
        <taxon>Viridiplantae</taxon>
        <taxon>Streptophyta</taxon>
        <taxon>Embryophyta</taxon>
        <taxon>Tracheophyta</taxon>
        <taxon>Spermatophyta</taxon>
        <taxon>Magnoliopsida</taxon>
        <taxon>Liliopsida</taxon>
        <taxon>Poales</taxon>
        <taxon>Poaceae</taxon>
        <taxon>PACMAD clade</taxon>
        <taxon>Panicoideae</taxon>
        <taxon>Panicodae</taxon>
        <taxon>Paniceae</taxon>
        <taxon>Dichantheliinae</taxon>
        <taxon>Dichanthelium</taxon>
    </lineage>
</organism>
<gene>
    <name evidence="2" type="ORF">BAE44_0013093</name>
</gene>
<feature type="region of interest" description="Disordered" evidence="1">
    <location>
        <begin position="22"/>
        <end position="56"/>
    </location>
</feature>
<reference evidence="2 3" key="1">
    <citation type="submission" date="2016-09" db="EMBL/GenBank/DDBJ databases">
        <title>The draft genome of Dichanthelium oligosanthes: A C3 panicoid grass species.</title>
        <authorList>
            <person name="Studer A.J."/>
            <person name="Schnable J.C."/>
            <person name="Brutnell T.P."/>
        </authorList>
    </citation>
    <scope>NUCLEOTIDE SEQUENCE [LARGE SCALE GENOMIC DNA]</scope>
    <source>
        <strain evidence="3">cv. Kellogg 1175</strain>
        <tissue evidence="2">Leaf</tissue>
    </source>
</reference>
<dbReference type="AlphaFoldDB" id="A0A1E5VLA5"/>
<dbReference type="Proteomes" id="UP000095767">
    <property type="component" value="Unassembled WGS sequence"/>
</dbReference>
<accession>A0A1E5VLA5</accession>
<name>A0A1E5VLA5_9POAL</name>
<feature type="compositionally biased region" description="Low complexity" evidence="1">
    <location>
        <begin position="29"/>
        <end position="42"/>
    </location>
</feature>
<keyword evidence="3" id="KW-1185">Reference proteome</keyword>
<comment type="caution">
    <text evidence="2">The sequence shown here is derived from an EMBL/GenBank/DDBJ whole genome shotgun (WGS) entry which is preliminary data.</text>
</comment>
<feature type="non-terminal residue" evidence="2">
    <location>
        <position position="1"/>
    </location>
</feature>
<protein>
    <submittedName>
        <fullName evidence="2">Uncharacterized protein</fullName>
    </submittedName>
</protein>
<feature type="non-terminal residue" evidence="2">
    <location>
        <position position="56"/>
    </location>
</feature>